<protein>
    <submittedName>
        <fullName evidence="1">Uncharacterized protein</fullName>
    </submittedName>
</protein>
<reference evidence="1 2" key="1">
    <citation type="submission" date="2019-05" db="EMBL/GenBank/DDBJ databases">
        <title>Mikania micrantha, genome provides insights into the molecular mechanism of rapid growth.</title>
        <authorList>
            <person name="Liu B."/>
        </authorList>
    </citation>
    <scope>NUCLEOTIDE SEQUENCE [LARGE SCALE GENOMIC DNA]</scope>
    <source>
        <strain evidence="1">NLD-2019</strain>
        <tissue evidence="1">Leaf</tissue>
    </source>
</reference>
<dbReference type="Proteomes" id="UP000326396">
    <property type="component" value="Unassembled WGS sequence"/>
</dbReference>
<proteinExistence type="predicted"/>
<dbReference type="Pfam" id="PF14223">
    <property type="entry name" value="Retrotran_gag_2"/>
    <property type="match status" value="1"/>
</dbReference>
<dbReference type="PANTHER" id="PTHR35317">
    <property type="entry name" value="OS04G0629600 PROTEIN"/>
    <property type="match status" value="1"/>
</dbReference>
<accession>A0A5N6LIC5</accession>
<sequence length="205" mass="23109">MSAVATTSNPPKDNPSSFQCPVLTNSNYTTWSIKMEAILDAQGLWESIEPQTGVVVDEKKSKNARAFIFQAIPEDILLQVAKKKTAKEVWESLRTRFVGAERVQKARLHTLKSEFEAFRMKDGESIDEYAGKLSGMISKFNSVGATLKDEELVRKLFDTVTDRYIHMVASMEQYSDVETMPFEEAIGRLKAYEDRLRLRQGSSGG</sequence>
<dbReference type="OrthoDB" id="2013098at2759"/>
<name>A0A5N6LIC5_9ASTR</name>
<dbReference type="EMBL" id="SZYD01000447">
    <property type="protein sequence ID" value="KAD1826794.1"/>
    <property type="molecule type" value="Genomic_DNA"/>
</dbReference>
<gene>
    <name evidence="1" type="ORF">E3N88_42251</name>
</gene>
<dbReference type="PANTHER" id="PTHR35317:SF38">
    <property type="entry name" value="RNA-DIRECTED DNA POLYMERASE"/>
    <property type="match status" value="1"/>
</dbReference>
<evidence type="ECO:0000313" key="1">
    <source>
        <dbReference type="EMBL" id="KAD1826794.1"/>
    </source>
</evidence>
<evidence type="ECO:0000313" key="2">
    <source>
        <dbReference type="Proteomes" id="UP000326396"/>
    </source>
</evidence>
<organism evidence="1 2">
    <name type="scientific">Mikania micrantha</name>
    <name type="common">bitter vine</name>
    <dbReference type="NCBI Taxonomy" id="192012"/>
    <lineage>
        <taxon>Eukaryota</taxon>
        <taxon>Viridiplantae</taxon>
        <taxon>Streptophyta</taxon>
        <taxon>Embryophyta</taxon>
        <taxon>Tracheophyta</taxon>
        <taxon>Spermatophyta</taxon>
        <taxon>Magnoliopsida</taxon>
        <taxon>eudicotyledons</taxon>
        <taxon>Gunneridae</taxon>
        <taxon>Pentapetalae</taxon>
        <taxon>asterids</taxon>
        <taxon>campanulids</taxon>
        <taxon>Asterales</taxon>
        <taxon>Asteraceae</taxon>
        <taxon>Asteroideae</taxon>
        <taxon>Heliantheae alliance</taxon>
        <taxon>Eupatorieae</taxon>
        <taxon>Mikania</taxon>
    </lineage>
</organism>
<comment type="caution">
    <text evidence="1">The sequence shown here is derived from an EMBL/GenBank/DDBJ whole genome shotgun (WGS) entry which is preliminary data.</text>
</comment>
<keyword evidence="2" id="KW-1185">Reference proteome</keyword>
<dbReference type="AlphaFoldDB" id="A0A5N6LIC5"/>